<dbReference type="Gene3D" id="3.30.2180.10">
    <property type="entry name" value="ATP12-like"/>
    <property type="match status" value="1"/>
</dbReference>
<evidence type="ECO:0000256" key="3">
    <source>
        <dbReference type="ARBA" id="ARBA00022946"/>
    </source>
</evidence>
<dbReference type="Proteomes" id="UP000092321">
    <property type="component" value="Unassembled WGS sequence"/>
</dbReference>
<dbReference type="EMBL" id="LXPE01000002">
    <property type="protein sequence ID" value="OBA28722.1"/>
    <property type="molecule type" value="Genomic_DNA"/>
</dbReference>
<evidence type="ECO:0000313" key="7">
    <source>
        <dbReference type="Proteomes" id="UP000092321"/>
    </source>
</evidence>
<evidence type="ECO:0000256" key="5">
    <source>
        <dbReference type="ARBA" id="ARBA00023186"/>
    </source>
</evidence>
<comment type="similarity">
    <text evidence="2">Belongs to the ATP12 family.</text>
</comment>
<proteinExistence type="inferred from homology"/>
<protein>
    <submittedName>
        <fullName evidence="6">ATP12-domain-containing protein</fullName>
    </submittedName>
</protein>
<dbReference type="SUPFAM" id="SSF160909">
    <property type="entry name" value="ATP12-like"/>
    <property type="match status" value="1"/>
</dbReference>
<name>A0A1B7TIZ2_9ASCO</name>
<evidence type="ECO:0000256" key="4">
    <source>
        <dbReference type="ARBA" id="ARBA00023128"/>
    </source>
</evidence>
<dbReference type="PANTHER" id="PTHR21013:SF10">
    <property type="entry name" value="ATP SYNTHASE MITOCHONDRIAL F1 COMPLEX ASSEMBLY FACTOR 2"/>
    <property type="match status" value="1"/>
</dbReference>
<keyword evidence="7" id="KW-1185">Reference proteome</keyword>
<dbReference type="InterPro" id="IPR042272">
    <property type="entry name" value="ATP12_ATP_synth-F1-assembly_N"/>
</dbReference>
<dbReference type="GO" id="GO:0005739">
    <property type="term" value="C:mitochondrion"/>
    <property type="evidence" value="ECO:0007669"/>
    <property type="project" value="UniProtKB-SubCell"/>
</dbReference>
<reference evidence="7" key="1">
    <citation type="journal article" date="2016" name="Proc. Natl. Acad. Sci. U.S.A.">
        <title>Comparative genomics of biotechnologically important yeasts.</title>
        <authorList>
            <person name="Riley R."/>
            <person name="Haridas S."/>
            <person name="Wolfe K.H."/>
            <person name="Lopes M.R."/>
            <person name="Hittinger C.T."/>
            <person name="Goeker M."/>
            <person name="Salamov A.A."/>
            <person name="Wisecaver J.H."/>
            <person name="Long T.M."/>
            <person name="Calvey C.H."/>
            <person name="Aerts A.L."/>
            <person name="Barry K.W."/>
            <person name="Choi C."/>
            <person name="Clum A."/>
            <person name="Coughlan A.Y."/>
            <person name="Deshpande S."/>
            <person name="Douglass A.P."/>
            <person name="Hanson S.J."/>
            <person name="Klenk H.-P."/>
            <person name="LaButti K.M."/>
            <person name="Lapidus A."/>
            <person name="Lindquist E.A."/>
            <person name="Lipzen A.M."/>
            <person name="Meier-Kolthoff J.P."/>
            <person name="Ohm R.A."/>
            <person name="Otillar R.P."/>
            <person name="Pangilinan J.L."/>
            <person name="Peng Y."/>
            <person name="Rokas A."/>
            <person name="Rosa C.A."/>
            <person name="Scheuner C."/>
            <person name="Sibirny A.A."/>
            <person name="Slot J.C."/>
            <person name="Stielow J.B."/>
            <person name="Sun H."/>
            <person name="Kurtzman C.P."/>
            <person name="Blackwell M."/>
            <person name="Grigoriev I.V."/>
            <person name="Jeffries T.W."/>
        </authorList>
    </citation>
    <scope>NUCLEOTIDE SEQUENCE [LARGE SCALE GENOMIC DNA]</scope>
    <source>
        <strain evidence="7">NRRL Y-1626</strain>
    </source>
</reference>
<gene>
    <name evidence="6" type="ORF">HANVADRAFT_54686</name>
</gene>
<keyword evidence="5" id="KW-0143">Chaperone</keyword>
<keyword evidence="4" id="KW-0496">Mitochondrion</keyword>
<evidence type="ECO:0000313" key="6">
    <source>
        <dbReference type="EMBL" id="OBA28722.1"/>
    </source>
</evidence>
<evidence type="ECO:0000256" key="2">
    <source>
        <dbReference type="ARBA" id="ARBA00008231"/>
    </source>
</evidence>
<comment type="subcellular location">
    <subcellularLocation>
        <location evidence="1">Mitochondrion</location>
    </subcellularLocation>
</comment>
<comment type="caution">
    <text evidence="6">The sequence shown here is derived from an EMBL/GenBank/DDBJ whole genome shotgun (WGS) entry which is preliminary data.</text>
</comment>
<dbReference type="InterPro" id="IPR023335">
    <property type="entry name" value="ATP12_ortho_dom_sf"/>
</dbReference>
<dbReference type="AlphaFoldDB" id="A0A1B7TIZ2"/>
<dbReference type="OrthoDB" id="5322896at2759"/>
<accession>A0A1B7TIZ2</accession>
<dbReference type="GO" id="GO:0033615">
    <property type="term" value="P:mitochondrial proton-transporting ATP synthase complex assembly"/>
    <property type="evidence" value="ECO:0007669"/>
    <property type="project" value="TreeGrafter"/>
</dbReference>
<organism evidence="6 7">
    <name type="scientific">Hanseniaspora valbyensis NRRL Y-1626</name>
    <dbReference type="NCBI Taxonomy" id="766949"/>
    <lineage>
        <taxon>Eukaryota</taxon>
        <taxon>Fungi</taxon>
        <taxon>Dikarya</taxon>
        <taxon>Ascomycota</taxon>
        <taxon>Saccharomycotina</taxon>
        <taxon>Saccharomycetes</taxon>
        <taxon>Saccharomycodales</taxon>
        <taxon>Saccharomycodaceae</taxon>
        <taxon>Hanseniaspora</taxon>
    </lineage>
</organism>
<keyword evidence="3" id="KW-0809">Transit peptide</keyword>
<sequence length="333" mass="38776">MLSMRFKKTLNINVLNKRLQHNAQTAVPLGVDKSIENNLKTQTNRLAKTMTKFWDHIDLRRNNNNDFLLTMDTKPVKTSMGNDLIIPSNKPILAMLLMNEWRSLTDSKVKPYDLPLTSLISRCIDMETSYKSLNDAKLTESEKIVKEEEMITKLGCTKREELYPQLLRYLDTDTLVCLSPNHEFEGRLRKEQDLKYLPVIESFEKFLAQFDNNKPVKIRILDGQTDGFRSNTQFQETQKAVIEYLNTLSIWELIILEKCVLSSKSFILGWLLITKHNSNIENVEHTIQDMVRLSNLEIIYQTERWGEVEDTHDVDQRDIIRKINVCSIAAHSI</sequence>
<dbReference type="InterPro" id="IPR011419">
    <property type="entry name" value="ATP12_ATP_synth-F1-assembly"/>
</dbReference>
<evidence type="ECO:0000256" key="1">
    <source>
        <dbReference type="ARBA" id="ARBA00004173"/>
    </source>
</evidence>
<dbReference type="Pfam" id="PF07542">
    <property type="entry name" value="ATP12"/>
    <property type="match status" value="1"/>
</dbReference>
<dbReference type="Gene3D" id="1.10.3580.10">
    <property type="entry name" value="ATP12 ATPase"/>
    <property type="match status" value="1"/>
</dbReference>
<dbReference type="PANTHER" id="PTHR21013">
    <property type="entry name" value="ATP SYNTHASE MITOCHONDRIAL F1 COMPLEX ASSEMBLY FACTOR 2/ATP12 PROTEIN, MITOCHONDRIAL PRECURSOR"/>
    <property type="match status" value="1"/>
</dbReference>